<evidence type="ECO:0000313" key="11">
    <source>
        <dbReference type="Proteomes" id="UP000053766"/>
    </source>
</evidence>
<reference evidence="11" key="2">
    <citation type="journal article" date="2016" name="Sci. Rep.">
        <title>Dictyocaulus viviparus genome, variome and transcriptome elucidate lungworm biology and support future intervention.</title>
        <authorList>
            <person name="McNulty S.N."/>
            <person name="Strube C."/>
            <person name="Rosa B.A."/>
            <person name="Martin J.C."/>
            <person name="Tyagi R."/>
            <person name="Choi Y.J."/>
            <person name="Wang Q."/>
            <person name="Hallsworth Pepin K."/>
            <person name="Zhang X."/>
            <person name="Ozersky P."/>
            <person name="Wilson R.K."/>
            <person name="Sternberg P.W."/>
            <person name="Gasser R.B."/>
            <person name="Mitreva M."/>
        </authorList>
    </citation>
    <scope>NUCLEOTIDE SEQUENCE [LARGE SCALE GENOMIC DNA]</scope>
    <source>
        <strain evidence="11">HannoverDv2000</strain>
    </source>
</reference>
<evidence type="ECO:0000313" key="10">
    <source>
        <dbReference type="EMBL" id="KJH42967.1"/>
    </source>
</evidence>
<keyword evidence="6 8" id="KW-0472">Membrane</keyword>
<dbReference type="InterPro" id="IPR013099">
    <property type="entry name" value="K_chnl_dom"/>
</dbReference>
<keyword evidence="7" id="KW-0407">Ion channel</keyword>
<evidence type="ECO:0000256" key="4">
    <source>
        <dbReference type="ARBA" id="ARBA00022989"/>
    </source>
</evidence>
<comment type="subcellular location">
    <subcellularLocation>
        <location evidence="1">Membrane</location>
        <topology evidence="1">Multi-pass membrane protein</topology>
    </subcellularLocation>
</comment>
<evidence type="ECO:0000259" key="9">
    <source>
        <dbReference type="Pfam" id="PF07885"/>
    </source>
</evidence>
<proteinExistence type="predicted"/>
<organism evidence="10 11">
    <name type="scientific">Dictyocaulus viviparus</name>
    <name type="common">Bovine lungworm</name>
    <dbReference type="NCBI Taxonomy" id="29172"/>
    <lineage>
        <taxon>Eukaryota</taxon>
        <taxon>Metazoa</taxon>
        <taxon>Ecdysozoa</taxon>
        <taxon>Nematoda</taxon>
        <taxon>Chromadorea</taxon>
        <taxon>Rhabditida</taxon>
        <taxon>Rhabditina</taxon>
        <taxon>Rhabditomorpha</taxon>
        <taxon>Strongyloidea</taxon>
        <taxon>Metastrongylidae</taxon>
        <taxon>Dictyocaulus</taxon>
    </lineage>
</organism>
<reference evidence="10 11" key="1">
    <citation type="submission" date="2013-11" db="EMBL/GenBank/DDBJ databases">
        <title>Draft genome of the bovine lungworm Dictyocaulus viviparus.</title>
        <authorList>
            <person name="Mitreva M."/>
        </authorList>
    </citation>
    <scope>NUCLEOTIDE SEQUENCE [LARGE SCALE GENOMIC DNA]</scope>
    <source>
        <strain evidence="10 11">HannoverDv2000</strain>
    </source>
</reference>
<dbReference type="GO" id="GO:0015271">
    <property type="term" value="F:outward rectifier potassium channel activity"/>
    <property type="evidence" value="ECO:0007669"/>
    <property type="project" value="TreeGrafter"/>
</dbReference>
<keyword evidence="5" id="KW-0406">Ion transport</keyword>
<dbReference type="PANTHER" id="PTHR11003">
    <property type="entry name" value="POTASSIUM CHANNEL, SUBFAMILY K"/>
    <property type="match status" value="1"/>
</dbReference>
<evidence type="ECO:0000256" key="8">
    <source>
        <dbReference type="SAM" id="Phobius"/>
    </source>
</evidence>
<protein>
    <recommendedName>
        <fullName evidence="9">Potassium channel domain-containing protein</fullName>
    </recommendedName>
</protein>
<feature type="transmembrane region" description="Helical" evidence="8">
    <location>
        <begin position="137"/>
        <end position="156"/>
    </location>
</feature>
<sequence length="216" mass="24401">MSTSELSPRFQLAFRRSLFFGLCLCVWLTIGTLTFSVLSSAGRKRADVAGMVRLDNKRTELLNVLWAETISKPEADWAEMANKKLELYEKALLTYMKCDDHSNDRSFMTSLRRSIAVVTTIGPVNIDALTFTGKVFAVLYSIIGVPLCLLVITQCGRMLTSLWEGRKLFIPIICFTLISAIIYDIMDNRSDDIPFFDAVFSIFLQFCTIGEVDSKF</sequence>
<dbReference type="OrthoDB" id="297496at2759"/>
<dbReference type="GO" id="GO:0005886">
    <property type="term" value="C:plasma membrane"/>
    <property type="evidence" value="ECO:0007669"/>
    <property type="project" value="TreeGrafter"/>
</dbReference>
<feature type="transmembrane region" description="Helical" evidence="8">
    <location>
        <begin position="168"/>
        <end position="186"/>
    </location>
</feature>
<keyword evidence="11" id="KW-1185">Reference proteome</keyword>
<gene>
    <name evidence="10" type="ORF">DICVIV_11045</name>
</gene>
<evidence type="ECO:0000256" key="6">
    <source>
        <dbReference type="ARBA" id="ARBA00023136"/>
    </source>
</evidence>
<evidence type="ECO:0000256" key="1">
    <source>
        <dbReference type="ARBA" id="ARBA00004141"/>
    </source>
</evidence>
<dbReference type="GO" id="GO:0022841">
    <property type="term" value="F:potassium ion leak channel activity"/>
    <property type="evidence" value="ECO:0007669"/>
    <property type="project" value="TreeGrafter"/>
</dbReference>
<evidence type="ECO:0000256" key="7">
    <source>
        <dbReference type="ARBA" id="ARBA00023303"/>
    </source>
</evidence>
<dbReference type="Pfam" id="PF07885">
    <property type="entry name" value="Ion_trans_2"/>
    <property type="match status" value="1"/>
</dbReference>
<evidence type="ECO:0000256" key="3">
    <source>
        <dbReference type="ARBA" id="ARBA00022692"/>
    </source>
</evidence>
<name>A0A0D8XGX0_DICVI</name>
<evidence type="ECO:0000256" key="2">
    <source>
        <dbReference type="ARBA" id="ARBA00022448"/>
    </source>
</evidence>
<dbReference type="GO" id="GO:0030322">
    <property type="term" value="P:stabilization of membrane potential"/>
    <property type="evidence" value="ECO:0007669"/>
    <property type="project" value="TreeGrafter"/>
</dbReference>
<accession>A0A0D8XGX0</accession>
<keyword evidence="3 8" id="KW-0812">Transmembrane</keyword>
<keyword evidence="2" id="KW-0813">Transport</keyword>
<dbReference type="Gene3D" id="1.10.287.70">
    <property type="match status" value="1"/>
</dbReference>
<dbReference type="SUPFAM" id="SSF81324">
    <property type="entry name" value="Voltage-gated potassium channels"/>
    <property type="match status" value="1"/>
</dbReference>
<evidence type="ECO:0000256" key="5">
    <source>
        <dbReference type="ARBA" id="ARBA00023065"/>
    </source>
</evidence>
<dbReference type="PANTHER" id="PTHR11003:SF150">
    <property type="entry name" value="PROTEIN CBG08159"/>
    <property type="match status" value="1"/>
</dbReference>
<feature type="transmembrane region" description="Helical" evidence="8">
    <location>
        <begin position="18"/>
        <end position="38"/>
    </location>
</feature>
<dbReference type="Proteomes" id="UP000053766">
    <property type="component" value="Unassembled WGS sequence"/>
</dbReference>
<feature type="domain" description="Potassium channel" evidence="9">
    <location>
        <begin position="95"/>
        <end position="160"/>
    </location>
</feature>
<dbReference type="InterPro" id="IPR003280">
    <property type="entry name" value="2pore_dom_K_chnl"/>
</dbReference>
<keyword evidence="4 8" id="KW-1133">Transmembrane helix</keyword>
<dbReference type="EMBL" id="KN716606">
    <property type="protein sequence ID" value="KJH42967.1"/>
    <property type="molecule type" value="Genomic_DNA"/>
</dbReference>
<dbReference type="AlphaFoldDB" id="A0A0D8XGX0"/>